<dbReference type="SUPFAM" id="SSF52777">
    <property type="entry name" value="CoA-dependent acyltransferases"/>
    <property type="match status" value="2"/>
</dbReference>
<dbReference type="eggNOG" id="COG1020">
    <property type="taxonomic scope" value="Bacteria"/>
</dbReference>
<gene>
    <name evidence="2" type="ORF">A6J80_08735</name>
</gene>
<sequence length="455" mass="49036">MTHHHSLNTAQPLTLAQLDFWEEFRLHPGEAVSTVAHALELCGPVDGDALARAIRTLLAEADVLSLRLSVGPDGAPRQTVDPARRPVLRRIDLADEPDPMGRAMAMMRQDLTAPLDLLDQPISAQWLLRLGADRWVWYNRGHHIALDGYAMGLIEARAARLYAAALGLADAGAPLAPLAAYLQEEAEYRASPRHQADGRHWQGMLAALPAPRVLAKGSEDYAEAPLAQETDLSPLRGPLLAKAEAAGIGWPDLLTVLCGAWCALTLEDGSAARRRDGAGRVSVPVWLPYLSRMGSVAIRVPALVVNILPFDVTLAPSEPLGPALVRLAGQLRRLRRHGRYRIEQIGADHGLEAQQRFFFSPLINVLPFEQARFAGCDTRRHVLSNGPGDGFNITLRADPEARGLHLDIEADPALTPAAAFARHARGLPAFLARALEPGAGSRPIGALCALAAEPA</sequence>
<accession>A0A1V0GRH9</accession>
<dbReference type="EMBL" id="CP020442">
    <property type="protein sequence ID" value="ARC36454.1"/>
    <property type="molecule type" value="Genomic_DNA"/>
</dbReference>
<organism evidence="2 3">
    <name type="scientific">Paracoccus yeei</name>
    <dbReference type="NCBI Taxonomy" id="147645"/>
    <lineage>
        <taxon>Bacteria</taxon>
        <taxon>Pseudomonadati</taxon>
        <taxon>Pseudomonadota</taxon>
        <taxon>Alphaproteobacteria</taxon>
        <taxon>Rhodobacterales</taxon>
        <taxon>Paracoccaceae</taxon>
        <taxon>Paracoccus</taxon>
    </lineage>
</organism>
<evidence type="ECO:0000313" key="3">
    <source>
        <dbReference type="Proteomes" id="UP000191257"/>
    </source>
</evidence>
<proteinExistence type="predicted"/>
<keyword evidence="3" id="KW-1185">Reference proteome</keyword>
<dbReference type="AlphaFoldDB" id="A0A1V0GRH9"/>
<feature type="domain" description="Condensation" evidence="1">
    <location>
        <begin position="10"/>
        <end position="217"/>
    </location>
</feature>
<name>A0A1V0GRH9_9RHOB</name>
<dbReference type="InterPro" id="IPR001242">
    <property type="entry name" value="Condensation_dom"/>
</dbReference>
<dbReference type="Proteomes" id="UP000191257">
    <property type="component" value="Chromosome"/>
</dbReference>
<dbReference type="STRING" id="147645.A6J80_08735"/>
<reference evidence="2" key="1">
    <citation type="submission" date="2017-12" db="EMBL/GenBank/DDBJ databases">
        <title>FDA dAtabase for Regulatory Grade micrObial Sequences (FDA-ARGOS): Supporting development and validation of Infectious Disease Dx tests.</title>
        <authorList>
            <person name="Campos J."/>
            <person name="Goldberg B."/>
            <person name="Tallon L."/>
            <person name="Sadzewicz L."/>
            <person name="Sengamalay N."/>
            <person name="Ott S."/>
            <person name="Godinez A."/>
            <person name="Nagaraj S."/>
            <person name="Vyas G."/>
            <person name="Aluvathingal J."/>
            <person name="Nadendla S."/>
            <person name="Geyer C."/>
            <person name="Nandy P."/>
            <person name="Hobson J."/>
            <person name="Sichtig H."/>
        </authorList>
    </citation>
    <scope>NUCLEOTIDE SEQUENCE</scope>
    <source>
        <strain evidence="2">FDAARGOS_252</strain>
    </source>
</reference>
<dbReference type="Pfam" id="PF00668">
    <property type="entry name" value="Condensation"/>
    <property type="match status" value="1"/>
</dbReference>
<dbReference type="Gene3D" id="3.30.559.10">
    <property type="entry name" value="Chloramphenicol acetyltransferase-like domain"/>
    <property type="match status" value="1"/>
</dbReference>
<dbReference type="GO" id="GO:0003824">
    <property type="term" value="F:catalytic activity"/>
    <property type="evidence" value="ECO:0007669"/>
    <property type="project" value="InterPro"/>
</dbReference>
<dbReference type="RefSeq" id="WP_080621160.1">
    <property type="nucleotide sequence ID" value="NZ_CAWMZI010000001.1"/>
</dbReference>
<dbReference type="Gene3D" id="3.30.559.30">
    <property type="entry name" value="Nonribosomal peptide synthetase, condensation domain"/>
    <property type="match status" value="1"/>
</dbReference>
<dbReference type="KEGG" id="pye:A6J80_08735"/>
<dbReference type="InterPro" id="IPR023213">
    <property type="entry name" value="CAT-like_dom_sf"/>
</dbReference>
<protein>
    <submittedName>
        <fullName evidence="2">Condensation protein</fullName>
    </submittedName>
</protein>
<evidence type="ECO:0000313" key="2">
    <source>
        <dbReference type="EMBL" id="ARC36454.1"/>
    </source>
</evidence>
<evidence type="ECO:0000259" key="1">
    <source>
        <dbReference type="Pfam" id="PF00668"/>
    </source>
</evidence>